<evidence type="ECO:0000256" key="5">
    <source>
        <dbReference type="ARBA" id="ARBA00023136"/>
    </source>
</evidence>
<dbReference type="AlphaFoldDB" id="A0A0K2UNC0"/>
<sequence>MLCYSLYIGAQFYPKFYTLIPAAIVLGMGAAPMWSAKCTYLTQVGNKYAEVTGKSVEKVVVRFFGIFFFFFQCSSILGHLISSLVLKRQKSNYTITEDDLSYCGINYCSARNTTDNFSVSDESRWMLSGIFLGCSLLSVVIASIFIDPLTKYGENERNEMGKKLTGFKLFIATSLQTIKTKQLLIIPLTFWSGVEQGFFGADFTAAYVTCVLGINNVGYVLICYGVCDAVFSYFLGSLIKYVGRIPIFYFGAIINAAVILTFFYWTPRPDEIYVFYILSGLWGTADAVWQTQINAFYGVVFEGSEEAAFSNYRLWESLGFIVSYVLEHTVCVYTKVWVLVGVLSAGMIGYTVIEVMLKTKKKSISH</sequence>
<proteinExistence type="inferred from homology"/>
<evidence type="ECO:0000256" key="2">
    <source>
        <dbReference type="ARBA" id="ARBA00009172"/>
    </source>
</evidence>
<dbReference type="InterPro" id="IPR051951">
    <property type="entry name" value="UNC-93_regulatory"/>
</dbReference>
<evidence type="ECO:0000256" key="4">
    <source>
        <dbReference type="ARBA" id="ARBA00022989"/>
    </source>
</evidence>
<dbReference type="GO" id="GO:0055120">
    <property type="term" value="C:striated muscle dense body"/>
    <property type="evidence" value="ECO:0007669"/>
    <property type="project" value="TreeGrafter"/>
</dbReference>
<organism evidence="8">
    <name type="scientific">Lepeophtheirus salmonis</name>
    <name type="common">Salmon louse</name>
    <name type="synonym">Caligus salmonis</name>
    <dbReference type="NCBI Taxonomy" id="72036"/>
    <lineage>
        <taxon>Eukaryota</taxon>
        <taxon>Metazoa</taxon>
        <taxon>Ecdysozoa</taxon>
        <taxon>Arthropoda</taxon>
        <taxon>Crustacea</taxon>
        <taxon>Multicrustacea</taxon>
        <taxon>Hexanauplia</taxon>
        <taxon>Copepoda</taxon>
        <taxon>Siphonostomatoida</taxon>
        <taxon>Caligidae</taxon>
        <taxon>Lepeophtheirus</taxon>
    </lineage>
</organism>
<dbReference type="GO" id="GO:0006937">
    <property type="term" value="P:regulation of muscle contraction"/>
    <property type="evidence" value="ECO:0007669"/>
    <property type="project" value="TreeGrafter"/>
</dbReference>
<keyword evidence="6" id="KW-0325">Glycoprotein</keyword>
<dbReference type="GO" id="GO:0043266">
    <property type="term" value="P:regulation of potassium ion transport"/>
    <property type="evidence" value="ECO:0007669"/>
    <property type="project" value="TreeGrafter"/>
</dbReference>
<dbReference type="GO" id="GO:0015459">
    <property type="term" value="F:potassium channel regulator activity"/>
    <property type="evidence" value="ECO:0007669"/>
    <property type="project" value="TreeGrafter"/>
</dbReference>
<dbReference type="InterPro" id="IPR036259">
    <property type="entry name" value="MFS_trans_sf"/>
</dbReference>
<feature type="transmembrane region" description="Helical" evidence="7">
    <location>
        <begin position="125"/>
        <end position="146"/>
    </location>
</feature>
<evidence type="ECO:0000256" key="7">
    <source>
        <dbReference type="SAM" id="Phobius"/>
    </source>
</evidence>
<comment type="similarity">
    <text evidence="2">Belongs to the unc-93 family.</text>
</comment>
<accession>A0A0K2UNC0</accession>
<dbReference type="InterPro" id="IPR010291">
    <property type="entry name" value="Ion_channel_UNC-93"/>
</dbReference>
<comment type="subcellular location">
    <subcellularLocation>
        <location evidence="1">Membrane</location>
        <topology evidence="1">Multi-pass membrane protein</topology>
    </subcellularLocation>
</comment>
<protein>
    <submittedName>
        <fullName evidence="8">UNC93like proteinlike [Bombus terrestris]</fullName>
    </submittedName>
</protein>
<reference evidence="8" key="1">
    <citation type="submission" date="2014-05" db="EMBL/GenBank/DDBJ databases">
        <authorList>
            <person name="Chronopoulou M."/>
        </authorList>
    </citation>
    <scope>NUCLEOTIDE SEQUENCE</scope>
    <source>
        <tissue evidence="8">Whole organism</tissue>
    </source>
</reference>
<name>A0A0K2UNC0_LEPSM</name>
<dbReference type="SUPFAM" id="SSF103473">
    <property type="entry name" value="MFS general substrate transporter"/>
    <property type="match status" value="1"/>
</dbReference>
<keyword evidence="5 7" id="KW-0472">Membrane</keyword>
<dbReference type="GO" id="GO:0005886">
    <property type="term" value="C:plasma membrane"/>
    <property type="evidence" value="ECO:0007669"/>
    <property type="project" value="TreeGrafter"/>
</dbReference>
<feature type="transmembrane region" description="Helical" evidence="7">
    <location>
        <begin position="12"/>
        <end position="34"/>
    </location>
</feature>
<feature type="transmembrane region" description="Helical" evidence="7">
    <location>
        <begin position="247"/>
        <end position="265"/>
    </location>
</feature>
<dbReference type="Pfam" id="PF05978">
    <property type="entry name" value="UNC-93"/>
    <property type="match status" value="1"/>
</dbReference>
<dbReference type="FunFam" id="1.20.1250.20:FF:000290">
    <property type="entry name" value="Unc-93 homolog A"/>
    <property type="match status" value="1"/>
</dbReference>
<keyword evidence="3 7" id="KW-0812">Transmembrane</keyword>
<keyword evidence="4 7" id="KW-1133">Transmembrane helix</keyword>
<dbReference type="EMBL" id="HACA01021880">
    <property type="protein sequence ID" value="CDW39241.1"/>
    <property type="molecule type" value="Transcribed_RNA"/>
</dbReference>
<dbReference type="OrthoDB" id="78663at2759"/>
<evidence type="ECO:0000256" key="6">
    <source>
        <dbReference type="ARBA" id="ARBA00023180"/>
    </source>
</evidence>
<feature type="transmembrane region" description="Helical" evidence="7">
    <location>
        <begin position="336"/>
        <end position="357"/>
    </location>
</feature>
<evidence type="ECO:0000256" key="3">
    <source>
        <dbReference type="ARBA" id="ARBA00022692"/>
    </source>
</evidence>
<evidence type="ECO:0000313" key="8">
    <source>
        <dbReference type="EMBL" id="CDW39241.1"/>
    </source>
</evidence>
<dbReference type="PANTHER" id="PTHR19444">
    <property type="entry name" value="UNC-93 RELATED"/>
    <property type="match status" value="1"/>
</dbReference>
<dbReference type="PANTHER" id="PTHR19444:SF13">
    <property type="entry name" value="PROTEIN UNC-93 HOMOLOG A"/>
    <property type="match status" value="1"/>
</dbReference>
<dbReference type="Gene3D" id="1.20.1250.20">
    <property type="entry name" value="MFS general substrate transporter like domains"/>
    <property type="match status" value="1"/>
</dbReference>
<feature type="transmembrane region" description="Helical" evidence="7">
    <location>
        <begin position="63"/>
        <end position="86"/>
    </location>
</feature>
<evidence type="ECO:0000256" key="1">
    <source>
        <dbReference type="ARBA" id="ARBA00004141"/>
    </source>
</evidence>